<reference evidence="10 11" key="1">
    <citation type="submission" date="2019-01" db="EMBL/GenBank/DDBJ databases">
        <title>Pseudolysobacter antarctica gen. nov., sp. nov., isolated from Fildes Peninsula, Antarctica.</title>
        <authorList>
            <person name="Wei Z."/>
            <person name="Peng F."/>
        </authorList>
    </citation>
    <scope>NUCLEOTIDE SEQUENCE [LARGE SCALE GENOMIC DNA]</scope>
    <source>
        <strain evidence="10 11">AQ6-296</strain>
    </source>
</reference>
<comment type="similarity">
    <text evidence="2 7">Belongs to the peptidase S26 family.</text>
</comment>
<keyword evidence="5 7" id="KW-0378">Hydrolase</keyword>
<dbReference type="PROSITE" id="PS00760">
    <property type="entry name" value="SPASE_I_2"/>
    <property type="match status" value="1"/>
</dbReference>
<dbReference type="OrthoDB" id="9815782at2"/>
<protein>
    <recommendedName>
        <fullName evidence="4 7">Signal peptidase I</fullName>
        <ecNumber evidence="3 7">3.4.21.89</ecNumber>
    </recommendedName>
</protein>
<evidence type="ECO:0000256" key="2">
    <source>
        <dbReference type="ARBA" id="ARBA00009370"/>
    </source>
</evidence>
<feature type="active site" evidence="6">
    <location>
        <position position="25"/>
    </location>
</feature>
<comment type="subcellular location">
    <subcellularLocation>
        <location evidence="7">Membrane</location>
        <topology evidence="7">Multi-pass membrane protein</topology>
    </subcellularLocation>
</comment>
<evidence type="ECO:0000313" key="10">
    <source>
        <dbReference type="EMBL" id="QBB72556.1"/>
    </source>
</evidence>
<dbReference type="PROSITE" id="PS00761">
    <property type="entry name" value="SPASE_I_3"/>
    <property type="match status" value="1"/>
</dbReference>
<dbReference type="EC" id="3.4.21.89" evidence="3 7"/>
<dbReference type="SUPFAM" id="SSF51306">
    <property type="entry name" value="LexA/Signal peptidase"/>
    <property type="match status" value="1"/>
</dbReference>
<accession>A0A411HQ25</accession>
<evidence type="ECO:0000256" key="7">
    <source>
        <dbReference type="RuleBase" id="RU362042"/>
    </source>
</evidence>
<dbReference type="InterPro" id="IPR036286">
    <property type="entry name" value="LexA/Signal_pep-like_sf"/>
</dbReference>
<evidence type="ECO:0000259" key="9">
    <source>
        <dbReference type="Pfam" id="PF10502"/>
    </source>
</evidence>
<dbReference type="KEGG" id="xbc:ELE36_04380"/>
<feature type="signal peptide" evidence="8">
    <location>
        <begin position="1"/>
        <end position="16"/>
    </location>
</feature>
<feature type="chain" id="PRO_5019501644" description="Signal peptidase I" evidence="8">
    <location>
        <begin position="17"/>
        <end position="203"/>
    </location>
</feature>
<dbReference type="PRINTS" id="PR00727">
    <property type="entry name" value="LEADERPTASE"/>
</dbReference>
<sequence length="203" mass="22841">MGLFLVLMIVFRSSFADWNTVPSGSMQPTIVEGDRILVNKLAYDLKIPLTHTSVYDFAEPQRGDIVIFDSHVLDMKLVKRLIGLPGDVVALRDNRLIVNGVEAQYSNVEHLADGIVAQETFGGVSHRIKLAPSGISRYSSYGPVTVPDGQYLMLGDNRDNSEDSRFIGFVPRAEIVGRTERVVLSFNYDNYYLPRKDRFFHTL</sequence>
<dbReference type="NCBIfam" id="TIGR02227">
    <property type="entry name" value="sigpep_I_bact"/>
    <property type="match status" value="1"/>
</dbReference>
<dbReference type="CDD" id="cd06530">
    <property type="entry name" value="S26_SPase_I"/>
    <property type="match status" value="1"/>
</dbReference>
<dbReference type="GO" id="GO:0006465">
    <property type="term" value="P:signal peptide processing"/>
    <property type="evidence" value="ECO:0007669"/>
    <property type="project" value="InterPro"/>
</dbReference>
<dbReference type="Gene3D" id="2.10.109.10">
    <property type="entry name" value="Umud Fragment, subunit A"/>
    <property type="match status" value="1"/>
</dbReference>
<evidence type="ECO:0000256" key="6">
    <source>
        <dbReference type="PIRSR" id="PIRSR600223-1"/>
    </source>
</evidence>
<evidence type="ECO:0000256" key="3">
    <source>
        <dbReference type="ARBA" id="ARBA00013208"/>
    </source>
</evidence>
<dbReference type="InterPro" id="IPR019757">
    <property type="entry name" value="Pept_S26A_signal_pept_1_Lys-AS"/>
</dbReference>
<name>A0A411HQ25_9GAMM</name>
<dbReference type="PANTHER" id="PTHR43390:SF1">
    <property type="entry name" value="CHLOROPLAST PROCESSING PEPTIDASE"/>
    <property type="match status" value="1"/>
</dbReference>
<proteinExistence type="inferred from homology"/>
<evidence type="ECO:0000256" key="5">
    <source>
        <dbReference type="ARBA" id="ARBA00022801"/>
    </source>
</evidence>
<evidence type="ECO:0000256" key="4">
    <source>
        <dbReference type="ARBA" id="ARBA00019232"/>
    </source>
</evidence>
<dbReference type="InterPro" id="IPR000223">
    <property type="entry name" value="Pept_S26A_signal_pept_1"/>
</dbReference>
<evidence type="ECO:0000256" key="8">
    <source>
        <dbReference type="SAM" id="SignalP"/>
    </source>
</evidence>
<dbReference type="GO" id="GO:0009003">
    <property type="term" value="F:signal peptidase activity"/>
    <property type="evidence" value="ECO:0007669"/>
    <property type="project" value="UniProtKB-EC"/>
</dbReference>
<dbReference type="PANTHER" id="PTHR43390">
    <property type="entry name" value="SIGNAL PEPTIDASE I"/>
    <property type="match status" value="1"/>
</dbReference>
<feature type="domain" description="Peptidase S26" evidence="9">
    <location>
        <begin position="3"/>
        <end position="182"/>
    </location>
</feature>
<dbReference type="InterPro" id="IPR019533">
    <property type="entry name" value="Peptidase_S26"/>
</dbReference>
<evidence type="ECO:0000256" key="1">
    <source>
        <dbReference type="ARBA" id="ARBA00000677"/>
    </source>
</evidence>
<dbReference type="EMBL" id="CP035704">
    <property type="protein sequence ID" value="QBB72556.1"/>
    <property type="molecule type" value="Genomic_DNA"/>
</dbReference>
<dbReference type="GO" id="GO:0004252">
    <property type="term" value="F:serine-type endopeptidase activity"/>
    <property type="evidence" value="ECO:0007669"/>
    <property type="project" value="InterPro"/>
</dbReference>
<keyword evidence="8" id="KW-0732">Signal</keyword>
<organism evidence="10 11">
    <name type="scientific">Pseudolysobacter antarcticus</name>
    <dbReference type="NCBI Taxonomy" id="2511995"/>
    <lineage>
        <taxon>Bacteria</taxon>
        <taxon>Pseudomonadati</taxon>
        <taxon>Pseudomonadota</taxon>
        <taxon>Gammaproteobacteria</taxon>
        <taxon>Lysobacterales</taxon>
        <taxon>Rhodanobacteraceae</taxon>
        <taxon>Pseudolysobacter</taxon>
    </lineage>
</organism>
<gene>
    <name evidence="10" type="primary">lepB</name>
    <name evidence="10" type="ORF">ELE36_04380</name>
</gene>
<dbReference type="GO" id="GO:0016020">
    <property type="term" value="C:membrane"/>
    <property type="evidence" value="ECO:0007669"/>
    <property type="project" value="UniProtKB-SubCell"/>
</dbReference>
<feature type="active site" evidence="6">
    <location>
        <position position="79"/>
    </location>
</feature>
<dbReference type="InterPro" id="IPR019758">
    <property type="entry name" value="Pept_S26A_signal_pept_1_CS"/>
</dbReference>
<keyword evidence="7" id="KW-0645">Protease</keyword>
<evidence type="ECO:0000313" key="11">
    <source>
        <dbReference type="Proteomes" id="UP000291562"/>
    </source>
</evidence>
<dbReference type="Pfam" id="PF10502">
    <property type="entry name" value="Peptidase_S26"/>
    <property type="match status" value="1"/>
</dbReference>
<comment type="catalytic activity">
    <reaction evidence="1 7">
        <text>Cleavage of hydrophobic, N-terminal signal or leader sequences from secreted and periplasmic proteins.</text>
        <dbReference type="EC" id="3.4.21.89"/>
    </reaction>
</comment>
<keyword evidence="11" id="KW-1185">Reference proteome</keyword>
<dbReference type="Proteomes" id="UP000291562">
    <property type="component" value="Chromosome"/>
</dbReference>
<dbReference type="AlphaFoldDB" id="A0A411HQ25"/>